<dbReference type="EMBL" id="MBFT01000665">
    <property type="protein sequence ID" value="PVU88043.1"/>
    <property type="molecule type" value="Genomic_DNA"/>
</dbReference>
<gene>
    <name evidence="4" type="ORF">BB559_005157</name>
    <name evidence="3" type="ORF">BB559_005746</name>
    <name evidence="2" type="ORF">BB559_007404</name>
</gene>
<evidence type="ECO:0000313" key="2">
    <source>
        <dbReference type="EMBL" id="PVU84763.1"/>
    </source>
</evidence>
<feature type="signal peptide" evidence="1">
    <location>
        <begin position="1"/>
        <end position="21"/>
    </location>
</feature>
<accession>A0A2T9YAE5</accession>
<dbReference type="OrthoDB" id="5597669at2759"/>
<dbReference type="STRING" id="61424.A0A2T9YAE5"/>
<name>A0A2T9YAE5_9FUNG</name>
<keyword evidence="1" id="KW-0732">Signal</keyword>
<protein>
    <submittedName>
        <fullName evidence="4">Uncharacterized protein</fullName>
    </submittedName>
</protein>
<dbReference type="EMBL" id="MBFT01000555">
    <property type="protein sequence ID" value="PVU89306.1"/>
    <property type="molecule type" value="Genomic_DNA"/>
</dbReference>
<evidence type="ECO:0000256" key="1">
    <source>
        <dbReference type="SAM" id="SignalP"/>
    </source>
</evidence>
<sequence length="165" mass="19911">MKFSITTTVFLLGSLMLPVKTAPNFDDQVARGEEFGNDYGGDSGLNDQDLMDAENQDDLKKRGYNYNNGNGYQNNKYQVQGYYSHGRYWYWDSKPDVSFVAQLRFKPKIYYGQRFEYLYLYYPGFKYRWNTDYTFRSNWNNSAYFRSKWFSLINYNNWKTTSRRY</sequence>
<evidence type="ECO:0000313" key="3">
    <source>
        <dbReference type="EMBL" id="PVU88043.1"/>
    </source>
</evidence>
<dbReference type="EMBL" id="MBFT01001238">
    <property type="protein sequence ID" value="PVU84763.1"/>
    <property type="molecule type" value="Genomic_DNA"/>
</dbReference>
<evidence type="ECO:0000313" key="5">
    <source>
        <dbReference type="Proteomes" id="UP000245699"/>
    </source>
</evidence>
<dbReference type="AlphaFoldDB" id="A0A2T9YAE5"/>
<comment type="caution">
    <text evidence="4">The sequence shown here is derived from an EMBL/GenBank/DDBJ whole genome shotgun (WGS) entry which is preliminary data.</text>
</comment>
<proteinExistence type="predicted"/>
<organism evidence="4 5">
    <name type="scientific">Furculomyces boomerangus</name>
    <dbReference type="NCBI Taxonomy" id="61424"/>
    <lineage>
        <taxon>Eukaryota</taxon>
        <taxon>Fungi</taxon>
        <taxon>Fungi incertae sedis</taxon>
        <taxon>Zoopagomycota</taxon>
        <taxon>Kickxellomycotina</taxon>
        <taxon>Harpellomycetes</taxon>
        <taxon>Harpellales</taxon>
        <taxon>Harpellaceae</taxon>
        <taxon>Furculomyces</taxon>
    </lineage>
</organism>
<feature type="chain" id="PRO_5036323591" evidence="1">
    <location>
        <begin position="22"/>
        <end position="165"/>
    </location>
</feature>
<reference evidence="4 5" key="1">
    <citation type="journal article" date="2018" name="MBio">
        <title>Comparative Genomics Reveals the Core Gene Toolbox for the Fungus-Insect Symbiosis.</title>
        <authorList>
            <person name="Wang Y."/>
            <person name="Stata M."/>
            <person name="Wang W."/>
            <person name="Stajich J.E."/>
            <person name="White M.M."/>
            <person name="Moncalvo J.M."/>
        </authorList>
    </citation>
    <scope>NUCLEOTIDE SEQUENCE [LARGE SCALE GENOMIC DNA]</scope>
    <source>
        <strain evidence="4 5">AUS-77-4</strain>
    </source>
</reference>
<keyword evidence="5" id="KW-1185">Reference proteome</keyword>
<evidence type="ECO:0000313" key="4">
    <source>
        <dbReference type="EMBL" id="PVU89306.1"/>
    </source>
</evidence>
<dbReference type="Proteomes" id="UP000245699">
    <property type="component" value="Unassembled WGS sequence"/>
</dbReference>